<feature type="compositionally biased region" description="Low complexity" evidence="1">
    <location>
        <begin position="385"/>
        <end position="397"/>
    </location>
</feature>
<feature type="signal peptide" evidence="2">
    <location>
        <begin position="1"/>
        <end position="24"/>
    </location>
</feature>
<feature type="domain" description="DUF1996" evidence="3">
    <location>
        <begin position="48"/>
        <end position="280"/>
    </location>
</feature>
<keyword evidence="2" id="KW-0732">Signal</keyword>
<accession>A0A7S3VC79</accession>
<feature type="chain" id="PRO_5031253158" description="DUF1996 domain-containing protein" evidence="2">
    <location>
        <begin position="25"/>
        <end position="511"/>
    </location>
</feature>
<dbReference type="Pfam" id="PF09362">
    <property type="entry name" value="DUF1996"/>
    <property type="match status" value="1"/>
</dbReference>
<evidence type="ECO:0000256" key="2">
    <source>
        <dbReference type="SAM" id="SignalP"/>
    </source>
</evidence>
<name>A0A7S3VC79_9STRA</name>
<evidence type="ECO:0000259" key="3">
    <source>
        <dbReference type="Pfam" id="PF09362"/>
    </source>
</evidence>
<reference evidence="4" key="1">
    <citation type="submission" date="2021-01" db="EMBL/GenBank/DDBJ databases">
        <authorList>
            <person name="Corre E."/>
            <person name="Pelletier E."/>
            <person name="Niang G."/>
            <person name="Scheremetjew M."/>
            <person name="Finn R."/>
            <person name="Kale V."/>
            <person name="Holt S."/>
            <person name="Cochrane G."/>
            <person name="Meng A."/>
            <person name="Brown T."/>
            <person name="Cohen L."/>
        </authorList>
    </citation>
    <scope>NUCLEOTIDE SEQUENCE</scope>
    <source>
        <strain evidence="4">MM31A-1</strain>
    </source>
</reference>
<evidence type="ECO:0000256" key="1">
    <source>
        <dbReference type="SAM" id="MobiDB-lite"/>
    </source>
</evidence>
<dbReference type="AlphaFoldDB" id="A0A7S3VC79"/>
<dbReference type="PANTHER" id="PTHR43662:SF12">
    <property type="entry name" value="DUF1996 DOMAIN-CONTAINING PROTEIN-RELATED"/>
    <property type="match status" value="1"/>
</dbReference>
<proteinExistence type="predicted"/>
<dbReference type="EMBL" id="HBIO01019543">
    <property type="protein sequence ID" value="CAE0470202.1"/>
    <property type="molecule type" value="Transcribed_RNA"/>
</dbReference>
<gene>
    <name evidence="4" type="ORF">CDEB00056_LOCUS15055</name>
</gene>
<feature type="compositionally biased region" description="Pro residues" evidence="1">
    <location>
        <begin position="369"/>
        <end position="384"/>
    </location>
</feature>
<dbReference type="InterPro" id="IPR018535">
    <property type="entry name" value="DUF1996"/>
</dbReference>
<sequence length="511" mass="56092">MKLSSATSWILSIVSASVVGSSYAQDEVAGMTKMCLFYPNPSGHARSDPILNQVCPADHVHTFYGPENIHPSTTYADLRNTKPQYSSTPWIENQSLYWHPSIYQVTDASNGQKTYTRVNALESSPYYRWNTSTSPETVEFPASFRMIAYSDQVNAGMGGETSQNLFVECCNNVSVGEEEDCTTISMGNPLVFPTRTCDHLGIAMAMPTCWDESKGIGDNGDPFSHVAFTTDGNVGGPCPAGYNKRLPQVQLFVRIADYQGGTYQLSDGNDRWHVDFMNGWRPNKLQEIINDCAPSGEPGYNPPCDCNEQFLTENTQASEVVCDNDVKRFIVNEETAVVSTLPRGTCQGAPLIPKSWNADPPFGQCLAVPPGPAPSTNPPSPNPTPQTSTSPTGTLPTSPTPTPCVNNSVFTWTLDNFAVDVNCNWLTKNKIKRNGRKLRYCPRADISSNCPISCNACPNCRDDTDFTFTLTWNKKEVNCDWLTLNKNQIQARRNTYCGTIGSSCPLSCGNC</sequence>
<feature type="region of interest" description="Disordered" evidence="1">
    <location>
        <begin position="363"/>
        <end position="400"/>
    </location>
</feature>
<protein>
    <recommendedName>
        <fullName evidence="3">DUF1996 domain-containing protein</fullName>
    </recommendedName>
</protein>
<dbReference type="PANTHER" id="PTHR43662">
    <property type="match status" value="1"/>
</dbReference>
<organism evidence="4">
    <name type="scientific">Chaetoceros debilis</name>
    <dbReference type="NCBI Taxonomy" id="122233"/>
    <lineage>
        <taxon>Eukaryota</taxon>
        <taxon>Sar</taxon>
        <taxon>Stramenopiles</taxon>
        <taxon>Ochrophyta</taxon>
        <taxon>Bacillariophyta</taxon>
        <taxon>Coscinodiscophyceae</taxon>
        <taxon>Chaetocerotophycidae</taxon>
        <taxon>Chaetocerotales</taxon>
        <taxon>Chaetocerotaceae</taxon>
        <taxon>Chaetoceros</taxon>
    </lineage>
</organism>
<evidence type="ECO:0000313" key="4">
    <source>
        <dbReference type="EMBL" id="CAE0470202.1"/>
    </source>
</evidence>